<accession>A0A9D4XQ64</accession>
<reference evidence="2 3" key="1">
    <citation type="journal article" date="2022" name="Nat. Genet.">
        <title>Improved pea reference genome and pan-genome highlight genomic features and evolutionary characteristics.</title>
        <authorList>
            <person name="Yang T."/>
            <person name="Liu R."/>
            <person name="Luo Y."/>
            <person name="Hu S."/>
            <person name="Wang D."/>
            <person name="Wang C."/>
            <person name="Pandey M.K."/>
            <person name="Ge S."/>
            <person name="Xu Q."/>
            <person name="Li N."/>
            <person name="Li G."/>
            <person name="Huang Y."/>
            <person name="Saxena R.K."/>
            <person name="Ji Y."/>
            <person name="Li M."/>
            <person name="Yan X."/>
            <person name="He Y."/>
            <person name="Liu Y."/>
            <person name="Wang X."/>
            <person name="Xiang C."/>
            <person name="Varshney R.K."/>
            <person name="Ding H."/>
            <person name="Gao S."/>
            <person name="Zong X."/>
        </authorList>
    </citation>
    <scope>NUCLEOTIDE SEQUENCE [LARGE SCALE GENOMIC DNA]</scope>
    <source>
        <strain evidence="2 3">cv. Zhongwan 6</strain>
    </source>
</reference>
<feature type="transmembrane region" description="Helical" evidence="1">
    <location>
        <begin position="146"/>
        <end position="164"/>
    </location>
</feature>
<dbReference type="Gramene" id="Psat03G0075400-T1">
    <property type="protein sequence ID" value="KAI5424682.1"/>
    <property type="gene ID" value="KIW84_030754"/>
</dbReference>
<keyword evidence="1" id="KW-0472">Membrane</keyword>
<proteinExistence type="predicted"/>
<dbReference type="InterPro" id="IPR036691">
    <property type="entry name" value="Endo/exonu/phosph_ase_sf"/>
</dbReference>
<name>A0A9D4XQ64_PEA</name>
<evidence type="ECO:0000256" key="1">
    <source>
        <dbReference type="SAM" id="Phobius"/>
    </source>
</evidence>
<dbReference type="PANTHER" id="PTHR33710:SF80">
    <property type="entry name" value="ENDONUCLEASE_EXONUCLEASE_PHOSPHATASE"/>
    <property type="match status" value="1"/>
</dbReference>
<evidence type="ECO:0000313" key="3">
    <source>
        <dbReference type="Proteomes" id="UP001058974"/>
    </source>
</evidence>
<dbReference type="EMBL" id="JAMSHJ010000003">
    <property type="protein sequence ID" value="KAI5424682.1"/>
    <property type="molecule type" value="Genomic_DNA"/>
</dbReference>
<keyword evidence="1" id="KW-1133">Transmembrane helix</keyword>
<dbReference type="Gramene" id="Psat3g015600.1">
    <property type="protein sequence ID" value="Psat3g015600.1.cds"/>
    <property type="gene ID" value="Psat3g015600"/>
</dbReference>
<dbReference type="AlphaFoldDB" id="A0A9D4XQ64"/>
<dbReference type="Gene3D" id="3.60.10.10">
    <property type="entry name" value="Endonuclease/exonuclease/phosphatase"/>
    <property type="match status" value="1"/>
</dbReference>
<gene>
    <name evidence="2" type="ORF">KIW84_030754</name>
</gene>
<protein>
    <submittedName>
        <fullName evidence="2">Uncharacterized protein</fullName>
    </submittedName>
</protein>
<sequence length="278" mass="32593">MKHDNGRIYVLWKDNNIRIKMIKSTGQMIYCGIFELSGDLRYLMATIYPLNRLDQRKKLGKDIEELRCHQTGPWFLMGDFNNVLKSQDIIGGNLVTNKEYIDLRRMMENFGLYDMDSSGDYYTWSNKQSDCAIYSRIDRVLGTWSGCRTIVTIISLLCIIVYLIKFINSTADLEGFLNVVESNWKIPIHGRPMMNIDKIDLVKKHTEDFTNWQEMEEKVLNQKAKLDWMKLGDGKYKHEMKSINTPQKDDDTLLTAKDDIHKEVMYFYTDLMGKSDNM</sequence>
<dbReference type="SUPFAM" id="SSF56219">
    <property type="entry name" value="DNase I-like"/>
    <property type="match status" value="1"/>
</dbReference>
<keyword evidence="3" id="KW-1185">Reference proteome</keyword>
<dbReference type="Proteomes" id="UP001058974">
    <property type="component" value="Chromosome 3"/>
</dbReference>
<evidence type="ECO:0000313" key="2">
    <source>
        <dbReference type="EMBL" id="KAI5424682.1"/>
    </source>
</evidence>
<comment type="caution">
    <text evidence="2">The sequence shown here is derived from an EMBL/GenBank/DDBJ whole genome shotgun (WGS) entry which is preliminary data.</text>
</comment>
<dbReference type="PANTHER" id="PTHR33710">
    <property type="entry name" value="BNAC02G09200D PROTEIN"/>
    <property type="match status" value="1"/>
</dbReference>
<organism evidence="2 3">
    <name type="scientific">Pisum sativum</name>
    <name type="common">Garden pea</name>
    <name type="synonym">Lathyrus oleraceus</name>
    <dbReference type="NCBI Taxonomy" id="3888"/>
    <lineage>
        <taxon>Eukaryota</taxon>
        <taxon>Viridiplantae</taxon>
        <taxon>Streptophyta</taxon>
        <taxon>Embryophyta</taxon>
        <taxon>Tracheophyta</taxon>
        <taxon>Spermatophyta</taxon>
        <taxon>Magnoliopsida</taxon>
        <taxon>eudicotyledons</taxon>
        <taxon>Gunneridae</taxon>
        <taxon>Pentapetalae</taxon>
        <taxon>rosids</taxon>
        <taxon>fabids</taxon>
        <taxon>Fabales</taxon>
        <taxon>Fabaceae</taxon>
        <taxon>Papilionoideae</taxon>
        <taxon>50 kb inversion clade</taxon>
        <taxon>NPAAA clade</taxon>
        <taxon>Hologalegina</taxon>
        <taxon>IRL clade</taxon>
        <taxon>Fabeae</taxon>
        <taxon>Lathyrus</taxon>
    </lineage>
</organism>
<keyword evidence="1" id="KW-0812">Transmembrane</keyword>